<keyword evidence="3" id="KW-1185">Reference proteome</keyword>
<comment type="caution">
    <text evidence="2">The sequence shown here is derived from an EMBL/GenBank/DDBJ whole genome shotgun (WGS) entry which is preliminary data.</text>
</comment>
<accession>A0A2P2GUS1</accession>
<evidence type="ECO:0000259" key="1">
    <source>
        <dbReference type="PROSITE" id="PS51163"/>
    </source>
</evidence>
<proteinExistence type="predicted"/>
<dbReference type="RefSeq" id="WP_046906043.1">
    <property type="nucleotide sequence ID" value="NZ_JBHMCW010000012.1"/>
</dbReference>
<evidence type="ECO:0000313" key="3">
    <source>
        <dbReference type="Proteomes" id="UP000265325"/>
    </source>
</evidence>
<dbReference type="InterPro" id="IPR017945">
    <property type="entry name" value="DHBP_synth_RibB-like_a/b_dom"/>
</dbReference>
<dbReference type="PROSITE" id="PS51163">
    <property type="entry name" value="YRDC"/>
    <property type="match status" value="1"/>
</dbReference>
<dbReference type="SUPFAM" id="SSF55821">
    <property type="entry name" value="YrdC/RibB"/>
    <property type="match status" value="1"/>
</dbReference>
<dbReference type="GO" id="GO:0003725">
    <property type="term" value="F:double-stranded RNA binding"/>
    <property type="evidence" value="ECO:0007669"/>
    <property type="project" value="InterPro"/>
</dbReference>
<dbReference type="AlphaFoldDB" id="A0A2P2GUS1"/>
<name>A0A2P2GUS1_STREW</name>
<feature type="domain" description="YrdC-like" evidence="1">
    <location>
        <begin position="12"/>
        <end position="211"/>
    </location>
</feature>
<sequence>MNPSEEAPSRAPATLPQARRALRRGTAVVLPNPPPLTHVVTATTPIAVNEAKRRPSGQPVALWAHHRDTLDALTGLWDLASRHRTTVLRLLAEEHLTVLLPVRSPGTLPSWLEPAVKDGWMLLFGARWQPLHPLLDEHPVLYVSSANRTGRPPAADTGDALAMFPPTVPVLHLPDGPGHPHARACAPVRRATTTVRVLPDGELRLHRHGAQDHASGGPEDYLRLLSTRYTDPTRVV</sequence>
<protein>
    <recommendedName>
        <fullName evidence="1">YrdC-like domain-containing protein</fullName>
    </recommendedName>
</protein>
<dbReference type="InterPro" id="IPR006070">
    <property type="entry name" value="Sua5-like_dom"/>
</dbReference>
<organism evidence="2 3">
    <name type="scientific">Streptomyces showdoensis</name>
    <dbReference type="NCBI Taxonomy" id="68268"/>
    <lineage>
        <taxon>Bacteria</taxon>
        <taxon>Bacillati</taxon>
        <taxon>Actinomycetota</taxon>
        <taxon>Actinomycetes</taxon>
        <taxon>Kitasatosporales</taxon>
        <taxon>Streptomycetaceae</taxon>
        <taxon>Streptomyces</taxon>
    </lineage>
</organism>
<dbReference type="OrthoDB" id="508917at2"/>
<evidence type="ECO:0000313" key="2">
    <source>
        <dbReference type="EMBL" id="KKZ75241.1"/>
    </source>
</evidence>
<reference evidence="2 3" key="1">
    <citation type="submission" date="2015-05" db="EMBL/GenBank/DDBJ databases">
        <title>Draft Genome assembly of Streptomyces showdoensis.</title>
        <authorList>
            <person name="Thapa K.K."/>
            <person name="Metsa-Ketela M."/>
        </authorList>
    </citation>
    <scope>NUCLEOTIDE SEQUENCE [LARGE SCALE GENOMIC DNA]</scope>
    <source>
        <strain evidence="2 3">ATCC 15227</strain>
    </source>
</reference>
<dbReference type="EMBL" id="LAQS01000004">
    <property type="protein sequence ID" value="KKZ75241.1"/>
    <property type="molecule type" value="Genomic_DNA"/>
</dbReference>
<gene>
    <name evidence="2" type="ORF">VO63_03745</name>
</gene>
<dbReference type="Gene3D" id="3.90.870.10">
    <property type="entry name" value="DHBP synthase"/>
    <property type="match status" value="1"/>
</dbReference>
<dbReference type="Proteomes" id="UP000265325">
    <property type="component" value="Unassembled WGS sequence"/>
</dbReference>